<gene>
    <name evidence="1" type="ORF">K8352_04500</name>
</gene>
<evidence type="ECO:0000313" key="1">
    <source>
        <dbReference type="EMBL" id="MCG2459995.1"/>
    </source>
</evidence>
<dbReference type="Proteomes" id="UP001200642">
    <property type="component" value="Unassembled WGS sequence"/>
</dbReference>
<proteinExistence type="predicted"/>
<comment type="caution">
    <text evidence="1">The sequence shown here is derived from an EMBL/GenBank/DDBJ whole genome shotgun (WGS) entry which is preliminary data.</text>
</comment>
<dbReference type="Gene3D" id="3.30.450.40">
    <property type="match status" value="1"/>
</dbReference>
<organism evidence="1 2">
    <name type="scientific">Cerina litoralis</name>
    <dbReference type="NCBI Taxonomy" id="2874477"/>
    <lineage>
        <taxon>Bacteria</taxon>
        <taxon>Pseudomonadati</taxon>
        <taxon>Bacteroidota</taxon>
        <taxon>Flavobacteriia</taxon>
        <taxon>Flavobacteriales</taxon>
        <taxon>Flavobacteriaceae</taxon>
        <taxon>Cerina</taxon>
    </lineage>
</organism>
<accession>A0AAE3ES22</accession>
<protein>
    <submittedName>
        <fullName evidence="1">GAF domain-containing protein</fullName>
    </submittedName>
</protein>
<dbReference type="EMBL" id="JAIRBC010000005">
    <property type="protein sequence ID" value="MCG2459995.1"/>
    <property type="molecule type" value="Genomic_DNA"/>
</dbReference>
<dbReference type="RefSeq" id="WP_317901139.1">
    <property type="nucleotide sequence ID" value="NZ_JAIRBC010000005.1"/>
</dbReference>
<dbReference type="SUPFAM" id="SSF55781">
    <property type="entry name" value="GAF domain-like"/>
    <property type="match status" value="1"/>
</dbReference>
<dbReference type="AlphaFoldDB" id="A0AAE3ES22"/>
<sequence length="788" mass="90341">MSLEAESPVIFQISFNKLLERYDVMAVGDDKYLADKAKRILDAQAPFPDLRKGFTDISLLSKYGEAIDIILQDTFPEVLTYNEIKAASLPYANVLFNSSRRFREILASAGQDFEPKISDLTDDISYIMSCTVILNFYYGYKLNFNRPFFYDIPDANGIMRRYRILYNVDFMEFIATDKAKKLSRADVDGLLYNYDDQDLWKAKIPPNSFIAKGFVIANMIDVTVEQAISEIKSDLIASDKWGNDRFMADFNGVFRSLLGVPDVRIGYTSFNALDKQFERVHGNGIDSFMLWDGNCVNCSETLCKVSYDKLLQENTYFAIADMDKYIEACGETPLSENLKRQGIQSAILAPIINNGKVLGILELVSAQIDQLNYVNAQKLDDLLPYIAVAVQRSITGEENRIAAIIQHECTSVHPAVYWKFREEAKRFIEDSKESGQPSFGEIVFNGIYPLYGQTDIKNSSQARNAATLEDLLAQLSEIKNILRLIWEKNELPIYEALMFRVNENIEDITSSLHTNSEQAIFDFIKEDIEPVFAHIQNSDNGLGKLISAYRSKINPDTESYYNHRHNYEESVTRINKKLASILDSRQGDAQAMYPHYFERYKTDGVEHNLFIGGEIVPDSKFDVVYRNNLRIWQLQVVCEMENAHYGLKPKLKLPLDVASLILVYNTSISIRFRMDEKRFDVDGTYNARYEVLKKRIDKSFIKGTSERLTKPGMLAIVYSQKKDELEYLRYIKFLKSKGYFGDKIEVVALEGLQGVSGLKAIRVEILYKKDREDKKNYTYGDLMEELKG</sequence>
<keyword evidence="2" id="KW-1185">Reference proteome</keyword>
<name>A0AAE3ES22_9FLAO</name>
<dbReference type="InterPro" id="IPR029016">
    <property type="entry name" value="GAF-like_dom_sf"/>
</dbReference>
<reference evidence="1" key="1">
    <citation type="submission" date="2023-02" db="EMBL/GenBank/DDBJ databases">
        <title>Genome of Flavobacteriaceae gen. nov. sp. strain F89.</title>
        <authorList>
            <person name="Wang Y."/>
        </authorList>
    </citation>
    <scope>NUCLEOTIDE SEQUENCE</scope>
    <source>
        <strain evidence="1">F89</strain>
    </source>
</reference>
<evidence type="ECO:0000313" key="2">
    <source>
        <dbReference type="Proteomes" id="UP001200642"/>
    </source>
</evidence>